<organism evidence="1 2">
    <name type="scientific">Saguinus oedipus</name>
    <name type="common">Cotton-top tamarin</name>
    <name type="synonym">Oedipomidas oedipus</name>
    <dbReference type="NCBI Taxonomy" id="9490"/>
    <lineage>
        <taxon>Eukaryota</taxon>
        <taxon>Metazoa</taxon>
        <taxon>Chordata</taxon>
        <taxon>Craniata</taxon>
        <taxon>Vertebrata</taxon>
        <taxon>Euteleostomi</taxon>
        <taxon>Mammalia</taxon>
        <taxon>Eutheria</taxon>
        <taxon>Euarchontoglires</taxon>
        <taxon>Primates</taxon>
        <taxon>Haplorrhini</taxon>
        <taxon>Platyrrhini</taxon>
        <taxon>Cebidae</taxon>
        <taxon>Callitrichinae</taxon>
        <taxon>Saguinus</taxon>
    </lineage>
</organism>
<evidence type="ECO:0000313" key="2">
    <source>
        <dbReference type="Proteomes" id="UP001266305"/>
    </source>
</evidence>
<dbReference type="EMBL" id="JASSZA010000019">
    <property type="protein sequence ID" value="KAK2088135.1"/>
    <property type="molecule type" value="Genomic_DNA"/>
</dbReference>
<protein>
    <submittedName>
        <fullName evidence="1">Uncharacterized protein</fullName>
    </submittedName>
</protein>
<dbReference type="Proteomes" id="UP001266305">
    <property type="component" value="Unassembled WGS sequence"/>
</dbReference>
<feature type="non-terminal residue" evidence="1">
    <location>
        <position position="81"/>
    </location>
</feature>
<name>A0ABQ9TUE0_SAGOE</name>
<proteinExistence type="predicted"/>
<evidence type="ECO:0000313" key="1">
    <source>
        <dbReference type="EMBL" id="KAK2088135.1"/>
    </source>
</evidence>
<sequence>EKRAKLDLCIEGSYTVEQAALHGCLGDSAQRQGSRCRKLRGSLLLGKPFAFRSDDLVLQPGPTAQGQTLYRRSLILTLLGT</sequence>
<gene>
    <name evidence="1" type="ORF">P7K49_034042</name>
</gene>
<comment type="caution">
    <text evidence="1">The sequence shown here is derived from an EMBL/GenBank/DDBJ whole genome shotgun (WGS) entry which is preliminary data.</text>
</comment>
<feature type="non-terminal residue" evidence="1">
    <location>
        <position position="1"/>
    </location>
</feature>
<accession>A0ABQ9TUE0</accession>
<reference evidence="1 2" key="1">
    <citation type="submission" date="2023-05" db="EMBL/GenBank/DDBJ databases">
        <title>B98-5 Cell Line De Novo Hybrid Assembly: An Optical Mapping Approach.</title>
        <authorList>
            <person name="Kananen K."/>
            <person name="Auerbach J.A."/>
            <person name="Kautto E."/>
            <person name="Blachly J.S."/>
        </authorList>
    </citation>
    <scope>NUCLEOTIDE SEQUENCE [LARGE SCALE GENOMIC DNA]</scope>
    <source>
        <strain evidence="1">B95-8</strain>
        <tissue evidence="1">Cell line</tissue>
    </source>
</reference>
<keyword evidence="2" id="KW-1185">Reference proteome</keyword>